<protein>
    <submittedName>
        <fullName evidence="1">Uncharacterized protein</fullName>
    </submittedName>
</protein>
<reference evidence="1 2" key="1">
    <citation type="submission" date="2024-06" db="EMBL/GenBank/DDBJ databases">
        <title>Lysinibacillus zambalefons sp. nov., a Novel Firmicute Isolated from the Poon Bato Zambales Hyperalkaline Spring.</title>
        <authorList>
            <person name="Aja J.A."/>
            <person name="Lazaro J.E.H."/>
            <person name="Llorin L.D."/>
            <person name="Lim K.R."/>
            <person name="Teodosio J."/>
            <person name="Dalisay D.S."/>
        </authorList>
    </citation>
    <scope>NUCLEOTIDE SEQUENCE [LARGE SCALE GENOMIC DNA]</scope>
    <source>
        <strain evidence="1 2">M3</strain>
    </source>
</reference>
<dbReference type="EMBL" id="JBEGDG010000015">
    <property type="protein sequence ID" value="MEQ6356568.1"/>
    <property type="molecule type" value="Genomic_DNA"/>
</dbReference>
<organism evidence="1 2">
    <name type="scientific">Lysinibacillus zambalensis</name>
    <dbReference type="NCBI Taxonomy" id="3160866"/>
    <lineage>
        <taxon>Bacteria</taxon>
        <taxon>Bacillati</taxon>
        <taxon>Bacillota</taxon>
        <taxon>Bacilli</taxon>
        <taxon>Bacillales</taxon>
        <taxon>Bacillaceae</taxon>
        <taxon>Lysinibacillus</taxon>
    </lineage>
</organism>
<gene>
    <name evidence="1" type="ORF">ABNX05_18250</name>
</gene>
<evidence type="ECO:0000313" key="1">
    <source>
        <dbReference type="EMBL" id="MEQ6356568.1"/>
    </source>
</evidence>
<name>A0ABV1MZ99_9BACI</name>
<accession>A0ABV1MZ99</accession>
<sequence>MSLLVKYLAYPDKIDEVRVELGSLEQYQIIKAVEKVPSVEVDEPQGLPKEFEILFKIVDSTAPSVISHCMSREDLGDYINILKQVLAQTK</sequence>
<proteinExistence type="predicted"/>
<dbReference type="Proteomes" id="UP001478862">
    <property type="component" value="Unassembled WGS sequence"/>
</dbReference>
<evidence type="ECO:0000313" key="2">
    <source>
        <dbReference type="Proteomes" id="UP001478862"/>
    </source>
</evidence>
<comment type="caution">
    <text evidence="1">The sequence shown here is derived from an EMBL/GenBank/DDBJ whole genome shotgun (WGS) entry which is preliminary data.</text>
</comment>
<keyword evidence="2" id="KW-1185">Reference proteome</keyword>
<dbReference type="RefSeq" id="WP_349661014.1">
    <property type="nucleotide sequence ID" value="NZ_JBEGDG010000015.1"/>
</dbReference>